<dbReference type="SUPFAM" id="SSF52374">
    <property type="entry name" value="Nucleotidylyl transferase"/>
    <property type="match status" value="1"/>
</dbReference>
<dbReference type="EC" id="6.1.1.10" evidence="2"/>
<dbReference type="PANTHER" id="PTHR43326:SF1">
    <property type="entry name" value="METHIONINE--TRNA LIGASE, MITOCHONDRIAL"/>
    <property type="match status" value="1"/>
</dbReference>
<evidence type="ECO:0000256" key="11">
    <source>
        <dbReference type="RuleBase" id="RU363039"/>
    </source>
</evidence>
<evidence type="ECO:0000256" key="8">
    <source>
        <dbReference type="ARBA" id="ARBA00023146"/>
    </source>
</evidence>
<evidence type="ECO:0000256" key="1">
    <source>
        <dbReference type="ARBA" id="ARBA00003314"/>
    </source>
</evidence>
<dbReference type="PRINTS" id="PR01041">
    <property type="entry name" value="TRNASYNTHMET"/>
</dbReference>
<evidence type="ECO:0000256" key="3">
    <source>
        <dbReference type="ARBA" id="ARBA00018753"/>
    </source>
</evidence>
<accession>A0A2M8KCR3</accession>
<evidence type="ECO:0000259" key="13">
    <source>
        <dbReference type="Pfam" id="PF09334"/>
    </source>
</evidence>
<dbReference type="InterPro" id="IPR009080">
    <property type="entry name" value="tRNAsynth_Ia_anticodon-bd"/>
</dbReference>
<dbReference type="Pfam" id="PF00133">
    <property type="entry name" value="tRNA-synt_1"/>
    <property type="match status" value="1"/>
</dbReference>
<keyword evidence="4 11" id="KW-0436">Ligase</keyword>
<evidence type="ECO:0000313" key="15">
    <source>
        <dbReference type="EMBL" id="PJE57719.1"/>
    </source>
</evidence>
<organism evidence="15 16">
    <name type="scientific">Candidatus Portnoybacteria bacterium CG10_big_fil_rev_8_21_14_0_10_38_18</name>
    <dbReference type="NCBI Taxonomy" id="1974813"/>
    <lineage>
        <taxon>Bacteria</taxon>
        <taxon>Candidatus Portnoyibacteriota</taxon>
    </lineage>
</organism>
<dbReference type="InterPro" id="IPR023457">
    <property type="entry name" value="Met-tRNA_synth_2"/>
</dbReference>
<dbReference type="Gene3D" id="3.40.50.620">
    <property type="entry name" value="HUPs"/>
    <property type="match status" value="1"/>
</dbReference>
<keyword evidence="7 11" id="KW-0648">Protein biosynthesis</keyword>
<dbReference type="EMBL" id="PFDX01000004">
    <property type="protein sequence ID" value="PJE57719.1"/>
    <property type="molecule type" value="Genomic_DNA"/>
</dbReference>
<dbReference type="Proteomes" id="UP000231648">
    <property type="component" value="Unassembled WGS sequence"/>
</dbReference>
<evidence type="ECO:0000259" key="12">
    <source>
        <dbReference type="Pfam" id="PF00133"/>
    </source>
</evidence>
<evidence type="ECO:0000259" key="14">
    <source>
        <dbReference type="Pfam" id="PF19303"/>
    </source>
</evidence>
<keyword evidence="6 11" id="KW-0067">ATP-binding</keyword>
<dbReference type="Gene3D" id="1.10.730.10">
    <property type="entry name" value="Isoleucyl-tRNA Synthetase, Domain 1"/>
    <property type="match status" value="1"/>
</dbReference>
<dbReference type="InterPro" id="IPR041872">
    <property type="entry name" value="Anticodon_Met"/>
</dbReference>
<name>A0A2M8KCR3_9BACT</name>
<comment type="caution">
    <text evidence="15">The sequence shown here is derived from an EMBL/GenBank/DDBJ whole genome shotgun (WGS) entry which is preliminary data.</text>
</comment>
<keyword evidence="8 11" id="KW-0030">Aminoacyl-tRNA synthetase</keyword>
<dbReference type="PANTHER" id="PTHR43326">
    <property type="entry name" value="METHIONYL-TRNA SYNTHETASE"/>
    <property type="match status" value="1"/>
</dbReference>
<dbReference type="Pfam" id="PF09334">
    <property type="entry name" value="tRNA-synt_1g"/>
    <property type="match status" value="1"/>
</dbReference>
<evidence type="ECO:0000256" key="7">
    <source>
        <dbReference type="ARBA" id="ARBA00022917"/>
    </source>
</evidence>
<dbReference type="AlphaFoldDB" id="A0A2M8KCR3"/>
<dbReference type="InterPro" id="IPR015413">
    <property type="entry name" value="Methionyl/Leucyl_tRNA_Synth"/>
</dbReference>
<reference evidence="16" key="1">
    <citation type="submission" date="2017-09" db="EMBL/GenBank/DDBJ databases">
        <title>Depth-based differentiation of microbial function through sediment-hosted aquifers and enrichment of novel symbionts in the deep terrestrial subsurface.</title>
        <authorList>
            <person name="Probst A.J."/>
            <person name="Ladd B."/>
            <person name="Jarett J.K."/>
            <person name="Geller-Mcgrath D.E."/>
            <person name="Sieber C.M.K."/>
            <person name="Emerson J.B."/>
            <person name="Anantharaman K."/>
            <person name="Thomas B.C."/>
            <person name="Malmstrom R."/>
            <person name="Stieglmeier M."/>
            <person name="Klingl A."/>
            <person name="Woyke T."/>
            <person name="Ryan C.M."/>
            <person name="Banfield J.F."/>
        </authorList>
    </citation>
    <scope>NUCLEOTIDE SEQUENCE [LARGE SCALE GENOMIC DNA]</scope>
</reference>
<evidence type="ECO:0000313" key="16">
    <source>
        <dbReference type="Proteomes" id="UP000231648"/>
    </source>
</evidence>
<dbReference type="InterPro" id="IPR002300">
    <property type="entry name" value="aa-tRNA-synth_Ia"/>
</dbReference>
<dbReference type="InterPro" id="IPR014729">
    <property type="entry name" value="Rossmann-like_a/b/a_fold"/>
</dbReference>
<dbReference type="GO" id="GO:0005524">
    <property type="term" value="F:ATP binding"/>
    <property type="evidence" value="ECO:0007669"/>
    <property type="project" value="UniProtKB-KW"/>
</dbReference>
<dbReference type="Gene3D" id="2.170.220.10">
    <property type="match status" value="1"/>
</dbReference>
<comment type="catalytic activity">
    <reaction evidence="10">
        <text>tRNA(Met) + L-methionine + ATP = L-methionyl-tRNA(Met) + AMP + diphosphate</text>
        <dbReference type="Rhea" id="RHEA:13481"/>
        <dbReference type="Rhea" id="RHEA-COMP:9667"/>
        <dbReference type="Rhea" id="RHEA-COMP:9698"/>
        <dbReference type="ChEBI" id="CHEBI:30616"/>
        <dbReference type="ChEBI" id="CHEBI:33019"/>
        <dbReference type="ChEBI" id="CHEBI:57844"/>
        <dbReference type="ChEBI" id="CHEBI:78442"/>
        <dbReference type="ChEBI" id="CHEBI:78530"/>
        <dbReference type="ChEBI" id="CHEBI:456215"/>
        <dbReference type="EC" id="6.1.1.10"/>
    </reaction>
</comment>
<dbReference type="InterPro" id="IPR014758">
    <property type="entry name" value="Met-tRNA_synth"/>
</dbReference>
<evidence type="ECO:0000256" key="5">
    <source>
        <dbReference type="ARBA" id="ARBA00022741"/>
    </source>
</evidence>
<comment type="function">
    <text evidence="1">Is required not only for elongation of protein synthesis but also for the initiation of all mRNA translation through initiator tRNA(fMet) aminoacylation.</text>
</comment>
<dbReference type="InterPro" id="IPR033911">
    <property type="entry name" value="MetRS_core"/>
</dbReference>
<dbReference type="GO" id="GO:0004825">
    <property type="term" value="F:methionine-tRNA ligase activity"/>
    <property type="evidence" value="ECO:0007669"/>
    <property type="project" value="UniProtKB-EC"/>
</dbReference>
<dbReference type="CDD" id="cd00814">
    <property type="entry name" value="MetRS_core"/>
    <property type="match status" value="1"/>
</dbReference>
<keyword evidence="5 11" id="KW-0547">Nucleotide-binding</keyword>
<evidence type="ECO:0000256" key="10">
    <source>
        <dbReference type="ARBA" id="ARBA00047364"/>
    </source>
</evidence>
<dbReference type="FunFam" id="2.170.220.10:FF:000001">
    <property type="entry name" value="methionine--tRNA ligase, mitochondrial"/>
    <property type="match status" value="1"/>
</dbReference>
<evidence type="ECO:0000256" key="2">
    <source>
        <dbReference type="ARBA" id="ARBA00012838"/>
    </source>
</evidence>
<proteinExistence type="inferred from homology"/>
<dbReference type="Pfam" id="PF19303">
    <property type="entry name" value="Anticodon_3"/>
    <property type="match status" value="1"/>
</dbReference>
<gene>
    <name evidence="15" type="ORF">COU82_00410</name>
</gene>
<evidence type="ECO:0000256" key="9">
    <source>
        <dbReference type="ARBA" id="ARBA00030904"/>
    </source>
</evidence>
<evidence type="ECO:0000256" key="4">
    <source>
        <dbReference type="ARBA" id="ARBA00022598"/>
    </source>
</evidence>
<dbReference type="GO" id="GO:0006431">
    <property type="term" value="P:methionyl-tRNA aminoacylation"/>
    <property type="evidence" value="ECO:0007669"/>
    <property type="project" value="InterPro"/>
</dbReference>
<dbReference type="CDD" id="cd07957">
    <property type="entry name" value="Anticodon_Ia_Met"/>
    <property type="match status" value="1"/>
</dbReference>
<feature type="domain" description="Methionyl-tRNA synthetase anticodon-binding" evidence="14">
    <location>
        <begin position="413"/>
        <end position="476"/>
    </location>
</feature>
<feature type="domain" description="Aminoacyl-tRNA synthetase class Ia" evidence="12">
    <location>
        <begin position="2"/>
        <end position="68"/>
    </location>
</feature>
<comment type="similarity">
    <text evidence="11">Belongs to the class-I aminoacyl-tRNA synthetase family.</text>
</comment>
<dbReference type="NCBIfam" id="TIGR00398">
    <property type="entry name" value="metG"/>
    <property type="match status" value="1"/>
</dbReference>
<evidence type="ECO:0000256" key="6">
    <source>
        <dbReference type="ARBA" id="ARBA00022840"/>
    </source>
</evidence>
<protein>
    <recommendedName>
        <fullName evidence="3">Methionine--tRNA ligase</fullName>
        <ecNumber evidence="2">6.1.1.10</ecNumber>
    </recommendedName>
    <alternativeName>
        <fullName evidence="9">Methionyl-tRNA synthetase</fullName>
    </alternativeName>
</protein>
<sequence length="485" mass="55837">MKRFYITTAIPYVNASPHLGFVLELVQADVIARYHRILGEKVHFVTGSDENSLKNVQSAEEEKIPVKKLVDKNAQKFIDLKDALNLSWDDFIRTTEERHIKGAQKLWQSCKKEDIYKKKYKGLYCVGCEAFLTEKELIDGLCPEHKKKPEIIEEENYFFRLSSYQKELEKLISSDKLKITPETRKNEVLSFIKSGLEDFSISRSNERAKNWGISVPGDDSQKIYVWFDALSNYINALDYAKNGKLFKEFWQGSGNILHVIGKGIIRFHAVYWPAMLLSAGLNLPKEIFVHGYLTIDGKKISKSLGSVIDPFETVKKCGVDPVRYFLLREIPTFEDGDFSIKRFEERYNADLANDLGNLISRVLAMIGKYGLQKVVSKDKVDFEYKRHFDDGKEVSIDSLNKLELFESLVLIWRLIGITGNKYIDNSKPWELAKTDKKKLEQVLSNLLYCISEIADLIAPFLPETSEKIKEQLKTGKSEILFPRLK</sequence>
<dbReference type="SUPFAM" id="SSF47323">
    <property type="entry name" value="Anticodon-binding domain of a subclass of class I aminoacyl-tRNA synthetases"/>
    <property type="match status" value="1"/>
</dbReference>
<feature type="domain" description="Methionyl/Leucyl tRNA synthetase" evidence="13">
    <location>
        <begin position="146"/>
        <end position="363"/>
    </location>
</feature>